<evidence type="ECO:0000313" key="2">
    <source>
        <dbReference type="EMBL" id="TDW87138.1"/>
    </source>
</evidence>
<organism evidence="2 3">
    <name type="scientific">Kribbella pratensis</name>
    <dbReference type="NCBI Taxonomy" id="2512112"/>
    <lineage>
        <taxon>Bacteria</taxon>
        <taxon>Bacillati</taxon>
        <taxon>Actinomycetota</taxon>
        <taxon>Actinomycetes</taxon>
        <taxon>Propionibacteriales</taxon>
        <taxon>Kribbellaceae</taxon>
        <taxon>Kribbella</taxon>
    </lineage>
</organism>
<dbReference type="EMBL" id="SODU01000003">
    <property type="protein sequence ID" value="TDW87138.1"/>
    <property type="molecule type" value="Genomic_DNA"/>
</dbReference>
<dbReference type="Pfam" id="PF14087">
    <property type="entry name" value="DUF4267"/>
    <property type="match status" value="1"/>
</dbReference>
<evidence type="ECO:0000313" key="3">
    <source>
        <dbReference type="Proteomes" id="UP000295060"/>
    </source>
</evidence>
<gene>
    <name evidence="2" type="ORF">EV137_5210</name>
</gene>
<evidence type="ECO:0000256" key="1">
    <source>
        <dbReference type="SAM" id="Phobius"/>
    </source>
</evidence>
<reference evidence="2 3" key="1">
    <citation type="submission" date="2019-03" db="EMBL/GenBank/DDBJ databases">
        <title>Genomic Encyclopedia of Type Strains, Phase III (KMG-III): the genomes of soil and plant-associated and newly described type strains.</title>
        <authorList>
            <person name="Whitman W."/>
        </authorList>
    </citation>
    <scope>NUCLEOTIDE SEQUENCE [LARGE SCALE GENOMIC DNA]</scope>
    <source>
        <strain evidence="2 3">VKMAc-2574</strain>
    </source>
</reference>
<comment type="caution">
    <text evidence="2">The sequence shown here is derived from an EMBL/GenBank/DDBJ whole genome shotgun (WGS) entry which is preliminary data.</text>
</comment>
<dbReference type="Proteomes" id="UP000295060">
    <property type="component" value="Unassembled WGS sequence"/>
</dbReference>
<keyword evidence="3" id="KW-1185">Reference proteome</keyword>
<protein>
    <submittedName>
        <fullName evidence="2">Uncharacterized protein DUF4267</fullName>
    </submittedName>
</protein>
<keyword evidence="1" id="KW-1133">Transmembrane helix</keyword>
<keyword evidence="1" id="KW-0472">Membrane</keyword>
<dbReference type="RefSeq" id="WP_134131122.1">
    <property type="nucleotide sequence ID" value="NZ_SODU01000003.1"/>
</dbReference>
<dbReference type="InterPro" id="IPR025363">
    <property type="entry name" value="DUF4267"/>
</dbReference>
<sequence length="145" mass="15127">MRRFTTVLTVLLGVFPLTFGSQFVFNGLFGGDGAAASFGIDPWPTGTAAGYFAVKGVRDIALGLVILALFALGQRRSTGVVMAITTIVPIVDMITVFTHHGPAATALGVHGLTALVVLFDAVLLLRERSTADTAQTGESVQPVHS</sequence>
<feature type="transmembrane region" description="Helical" evidence="1">
    <location>
        <begin position="103"/>
        <end position="125"/>
    </location>
</feature>
<accession>A0ABY2F980</accession>
<name>A0ABY2F980_9ACTN</name>
<feature type="transmembrane region" description="Helical" evidence="1">
    <location>
        <begin position="79"/>
        <end position="97"/>
    </location>
</feature>
<keyword evidence="1" id="KW-0812">Transmembrane</keyword>
<feature type="transmembrane region" description="Helical" evidence="1">
    <location>
        <begin position="48"/>
        <end position="72"/>
    </location>
</feature>
<proteinExistence type="predicted"/>